<evidence type="ECO:0000256" key="1">
    <source>
        <dbReference type="SAM" id="MobiDB-lite"/>
    </source>
</evidence>
<keyword evidence="2" id="KW-0472">Membrane</keyword>
<keyword evidence="2" id="KW-1133">Transmembrane helix</keyword>
<evidence type="ECO:0000313" key="4">
    <source>
        <dbReference type="Proteomes" id="UP000196053"/>
    </source>
</evidence>
<evidence type="ECO:0000313" key="3">
    <source>
        <dbReference type="EMBL" id="CUH92423.1"/>
    </source>
</evidence>
<name>A0A0K8J508_9FIRM</name>
<evidence type="ECO:0000256" key="2">
    <source>
        <dbReference type="SAM" id="Phobius"/>
    </source>
</evidence>
<keyword evidence="2" id="KW-0812">Transmembrane</keyword>
<proteinExistence type="predicted"/>
<dbReference type="AlphaFoldDB" id="A0A0K8J508"/>
<gene>
    <name evidence="3" type="ORF">SD1D_0875</name>
</gene>
<accession>A0A0K8J508</accession>
<feature type="region of interest" description="Disordered" evidence="1">
    <location>
        <begin position="60"/>
        <end position="102"/>
    </location>
</feature>
<dbReference type="KEGG" id="hsd:SD1D_0875"/>
<feature type="compositionally biased region" description="Basic and acidic residues" evidence="1">
    <location>
        <begin position="60"/>
        <end position="77"/>
    </location>
</feature>
<keyword evidence="4" id="KW-1185">Reference proteome</keyword>
<dbReference type="EMBL" id="LN879430">
    <property type="protein sequence ID" value="CUH92423.1"/>
    <property type="molecule type" value="Genomic_DNA"/>
</dbReference>
<organism evidence="3 4">
    <name type="scientific">Herbinix luporum</name>
    <dbReference type="NCBI Taxonomy" id="1679721"/>
    <lineage>
        <taxon>Bacteria</taxon>
        <taxon>Bacillati</taxon>
        <taxon>Bacillota</taxon>
        <taxon>Clostridia</taxon>
        <taxon>Lachnospirales</taxon>
        <taxon>Lachnospiraceae</taxon>
        <taxon>Herbinix</taxon>
    </lineage>
</organism>
<reference evidence="4" key="1">
    <citation type="submission" date="2015-09" db="EMBL/GenBank/DDBJ databases">
        <authorList>
            <person name="Wibberg D."/>
        </authorList>
    </citation>
    <scope>NUCLEOTIDE SEQUENCE [LARGE SCALE GENOMIC DNA]</scope>
    <source>
        <strain evidence="4">SD1D</strain>
    </source>
</reference>
<feature type="transmembrane region" description="Helical" evidence="2">
    <location>
        <begin position="6"/>
        <end position="23"/>
    </location>
</feature>
<protein>
    <submittedName>
        <fullName evidence="3">Uncharacterized protein</fullName>
    </submittedName>
</protein>
<dbReference type="Proteomes" id="UP000196053">
    <property type="component" value="Chromosome I"/>
</dbReference>
<dbReference type="Gene3D" id="3.30.1490.480">
    <property type="entry name" value="Endolytic murein transglycosylase"/>
    <property type="match status" value="1"/>
</dbReference>
<sequence>MKLKYYLRGIGVGILITTIVFSFSNKFNKKDKITQEENITNENQNENQKDNLEELIEKSLNSSDKDNSDIDTAHKGENLNNSNQTKQEEANQSPADDDMQMSNEEHDTNLQQEEGETDKEIDYITFSIESGMSSREVAKLLYQNGLIEDVKDFNDYIIENGKAEVIRIGTYTLPKNADYKLILDTIT</sequence>
<feature type="compositionally biased region" description="Polar residues" evidence="1">
    <location>
        <begin position="78"/>
        <end position="94"/>
    </location>
</feature>